<dbReference type="Proteomes" id="UP001164794">
    <property type="component" value="Chromosome"/>
</dbReference>
<reference evidence="4" key="1">
    <citation type="journal article" date="2022" name="Front. Microbiol.">
        <title>New perspectives on an old grouping: The genomic and phenotypic variability of Oxalobacter formigenes and the implications for calcium oxalate stone prevention.</title>
        <authorList>
            <person name="Chmiel J.A."/>
            <person name="Carr C."/>
            <person name="Stuivenberg G.A."/>
            <person name="Venema R."/>
            <person name="Chanyi R.M."/>
            <person name="Al K.F."/>
            <person name="Giguere D."/>
            <person name="Say H."/>
            <person name="Akouris P.P."/>
            <person name="Dominguez Romero S.A."/>
            <person name="Kwong A."/>
            <person name="Tai V."/>
            <person name="Koval S.F."/>
            <person name="Razvi H."/>
            <person name="Bjazevic J."/>
            <person name="Burton J.P."/>
        </authorList>
    </citation>
    <scope>NUCLEOTIDE SEQUENCE</scope>
    <source>
        <strain evidence="4">HOxNP-1</strain>
    </source>
</reference>
<protein>
    <recommendedName>
        <fullName evidence="1">ATP-dependent Clp protease adapter protein ClpS</fullName>
    </recommendedName>
</protein>
<dbReference type="HAMAP" id="MF_00302">
    <property type="entry name" value="ClpS"/>
    <property type="match status" value="1"/>
</dbReference>
<reference evidence="3" key="2">
    <citation type="journal article" date="2022" name="Front. Microbiol.">
        <title>New perspectives on an old grouping: The genomic and phenotypic variability of Oxalobacter formigenes and the implications for calcium oxalate stone prevention.</title>
        <authorList>
            <person name="Chmiel J.A."/>
            <person name="Carr C."/>
            <person name="Stuivenberg G.A."/>
            <person name="Venema R."/>
            <person name="Chanyi R.M."/>
            <person name="Al K.F."/>
            <person name="Giguere D."/>
            <person name="Say H."/>
            <person name="Akouris P.P."/>
            <person name="Dominguez Romero S.A."/>
            <person name="Kwong A."/>
            <person name="Tai V."/>
            <person name="Koval S.F."/>
            <person name="Razvi H."/>
            <person name="Bjazevic J."/>
            <person name="Burton J.P."/>
        </authorList>
    </citation>
    <scope>NUCLEOTIDE SEQUENCE</scope>
    <source>
        <strain evidence="3">OxK</strain>
    </source>
</reference>
<evidence type="ECO:0000313" key="3">
    <source>
        <dbReference type="EMBL" id="WAV91641.1"/>
    </source>
</evidence>
<dbReference type="PANTHER" id="PTHR33473:SF19">
    <property type="entry name" value="ATP-DEPENDENT CLP PROTEASE ADAPTER PROTEIN CLPS"/>
    <property type="match status" value="1"/>
</dbReference>
<evidence type="ECO:0000313" key="5">
    <source>
        <dbReference type="Proteomes" id="UP001164794"/>
    </source>
</evidence>
<sequence length="102" mass="11632">MVTQQGNEALLEEEATVLKPPSMYRVILLNDDFTPMDFVIFVLQEYFHKDTEAATRIMLKVHREGKGVCGVFPKDIASTKVEQVVRHARQEGHPLQCTMEEA</sequence>
<dbReference type="Pfam" id="PF02617">
    <property type="entry name" value="ClpS"/>
    <property type="match status" value="1"/>
</dbReference>
<dbReference type="AlphaFoldDB" id="A0A9E9LC42"/>
<dbReference type="InterPro" id="IPR014719">
    <property type="entry name" value="Ribosomal_bL12_C/ClpS-like"/>
</dbReference>
<evidence type="ECO:0000259" key="2">
    <source>
        <dbReference type="Pfam" id="PF02617"/>
    </source>
</evidence>
<dbReference type="InterPro" id="IPR022935">
    <property type="entry name" value="ClpS"/>
</dbReference>
<dbReference type="NCBIfam" id="NF000672">
    <property type="entry name" value="PRK00033.1-5"/>
    <property type="match status" value="1"/>
</dbReference>
<comment type="subunit">
    <text evidence="1">Binds to the N-terminal domain of the chaperone ClpA.</text>
</comment>
<keyword evidence="5" id="KW-1185">Reference proteome</keyword>
<dbReference type="InterPro" id="IPR003769">
    <property type="entry name" value="ClpS_core"/>
</dbReference>
<dbReference type="FunFam" id="3.30.1390.10:FF:000002">
    <property type="entry name" value="ATP-dependent Clp protease adapter protein ClpS"/>
    <property type="match status" value="1"/>
</dbReference>
<evidence type="ECO:0000313" key="4">
    <source>
        <dbReference type="EMBL" id="WAV98144.1"/>
    </source>
</evidence>
<dbReference type="Gene3D" id="3.30.1390.10">
    <property type="match status" value="1"/>
</dbReference>
<keyword evidence="3" id="KW-0645">Protease</keyword>
<dbReference type="EMBL" id="CP098251">
    <property type="protein sequence ID" value="WAV91641.1"/>
    <property type="molecule type" value="Genomic_DNA"/>
</dbReference>
<dbReference type="Proteomes" id="UP001164819">
    <property type="component" value="Chromosome"/>
</dbReference>
<dbReference type="GO" id="GO:0006508">
    <property type="term" value="P:proteolysis"/>
    <property type="evidence" value="ECO:0007669"/>
    <property type="project" value="UniProtKB-UniRule"/>
</dbReference>
<dbReference type="GO" id="GO:0008233">
    <property type="term" value="F:peptidase activity"/>
    <property type="evidence" value="ECO:0007669"/>
    <property type="project" value="UniProtKB-KW"/>
</dbReference>
<dbReference type="SUPFAM" id="SSF54736">
    <property type="entry name" value="ClpS-like"/>
    <property type="match status" value="1"/>
</dbReference>
<keyword evidence="3" id="KW-0378">Hydrolase</keyword>
<dbReference type="GO" id="GO:0030163">
    <property type="term" value="P:protein catabolic process"/>
    <property type="evidence" value="ECO:0007669"/>
    <property type="project" value="InterPro"/>
</dbReference>
<dbReference type="PANTHER" id="PTHR33473">
    <property type="entry name" value="ATP-DEPENDENT CLP PROTEASE ADAPTER PROTEIN CLPS1, CHLOROPLASTIC"/>
    <property type="match status" value="1"/>
</dbReference>
<feature type="domain" description="Adaptor protein ClpS core" evidence="2">
    <location>
        <begin position="19"/>
        <end position="98"/>
    </location>
</feature>
<comment type="similarity">
    <text evidence="1">Belongs to the ClpS family.</text>
</comment>
<accession>A0A9E9LC42</accession>
<gene>
    <name evidence="1 3" type="primary">clpS</name>
    <name evidence="4" type="ORF">NB645_01360</name>
    <name evidence="3" type="ORF">NB646_02475</name>
</gene>
<organism evidence="3">
    <name type="scientific">Oxalobacter aliiformigenes</name>
    <dbReference type="NCBI Taxonomy" id="2946593"/>
    <lineage>
        <taxon>Bacteria</taxon>
        <taxon>Pseudomonadati</taxon>
        <taxon>Pseudomonadota</taxon>
        <taxon>Betaproteobacteria</taxon>
        <taxon>Burkholderiales</taxon>
        <taxon>Oxalobacteraceae</taxon>
        <taxon>Oxalobacter</taxon>
    </lineage>
</organism>
<proteinExistence type="inferred from homology"/>
<dbReference type="EMBL" id="CP098248">
    <property type="protein sequence ID" value="WAV98144.1"/>
    <property type="molecule type" value="Genomic_DNA"/>
</dbReference>
<name>A0A9E9LC42_9BURK</name>
<evidence type="ECO:0000256" key="1">
    <source>
        <dbReference type="HAMAP-Rule" id="MF_00302"/>
    </source>
</evidence>
<comment type="function">
    <text evidence="1">Involved in the modulation of the specificity of the ClpAP-mediated ATP-dependent protein degradation.</text>
</comment>
<dbReference type="RefSeq" id="WP_269265783.1">
    <property type="nucleotide sequence ID" value="NZ_CP098248.1"/>
</dbReference>